<protein>
    <recommendedName>
        <fullName evidence="5">BolA-like protein 3</fullName>
    </recommendedName>
</protein>
<name>H2XWV5_CIOIN</name>
<evidence type="ECO:0000313" key="3">
    <source>
        <dbReference type="Ensembl" id="ENSCINP00000034139.1"/>
    </source>
</evidence>
<dbReference type="InParanoid" id="H2XWV5"/>
<dbReference type="GO" id="GO:0005759">
    <property type="term" value="C:mitochondrial matrix"/>
    <property type="evidence" value="ECO:0000318"/>
    <property type="project" value="GO_Central"/>
</dbReference>
<evidence type="ECO:0000313" key="4">
    <source>
        <dbReference type="Proteomes" id="UP000008144"/>
    </source>
</evidence>
<reference evidence="3" key="2">
    <citation type="journal article" date="2008" name="Genome Biol.">
        <title>Improved genome assembly and evidence-based global gene model set for the chordate Ciona intestinalis: new insight into intron and operon populations.</title>
        <authorList>
            <person name="Satou Y."/>
            <person name="Mineta K."/>
            <person name="Ogasawara M."/>
            <person name="Sasakura Y."/>
            <person name="Shoguchi E."/>
            <person name="Ueno K."/>
            <person name="Yamada L."/>
            <person name="Matsumoto J."/>
            <person name="Wasserscheid J."/>
            <person name="Dewar K."/>
            <person name="Wiley G.B."/>
            <person name="Macmil S.L."/>
            <person name="Roe B.A."/>
            <person name="Zeller R.W."/>
            <person name="Hastings K.E."/>
            <person name="Lemaire P."/>
            <person name="Lindquist E."/>
            <person name="Endo T."/>
            <person name="Hotta K."/>
            <person name="Inaba K."/>
        </authorList>
    </citation>
    <scope>NUCLEOTIDE SEQUENCE [LARGE SCALE GENOMIC DNA]</scope>
    <source>
        <strain evidence="3">wild type</strain>
    </source>
</reference>
<dbReference type="OMA" id="RVWNGPN"/>
<dbReference type="PANTHER" id="PTHR46188:SF1">
    <property type="entry name" value="BOLA-LIKE PROTEIN 3"/>
    <property type="match status" value="1"/>
</dbReference>
<accession>H2XWV5</accession>
<evidence type="ECO:0000256" key="2">
    <source>
        <dbReference type="RuleBase" id="RU003860"/>
    </source>
</evidence>
<dbReference type="InterPro" id="IPR052275">
    <property type="entry name" value="Mt_Fe-S_assembly_factor"/>
</dbReference>
<organism evidence="3 4">
    <name type="scientific">Ciona intestinalis</name>
    <name type="common">Transparent sea squirt</name>
    <name type="synonym">Ascidia intestinalis</name>
    <dbReference type="NCBI Taxonomy" id="7719"/>
    <lineage>
        <taxon>Eukaryota</taxon>
        <taxon>Metazoa</taxon>
        <taxon>Chordata</taxon>
        <taxon>Tunicata</taxon>
        <taxon>Ascidiacea</taxon>
        <taxon>Phlebobranchia</taxon>
        <taxon>Cionidae</taxon>
        <taxon>Ciona</taxon>
    </lineage>
</organism>
<keyword evidence="4" id="KW-1185">Reference proteome</keyword>
<dbReference type="AlphaFoldDB" id="H2XWV5"/>
<evidence type="ECO:0008006" key="5">
    <source>
        <dbReference type="Google" id="ProtNLM"/>
    </source>
</evidence>
<dbReference type="InterPro" id="IPR036065">
    <property type="entry name" value="BolA-like_sf"/>
</dbReference>
<dbReference type="Proteomes" id="UP000008144">
    <property type="component" value="Chromosome 7"/>
</dbReference>
<comment type="similarity">
    <text evidence="1 2">Belongs to the BolA/IbaG family.</text>
</comment>
<sequence>ASPTNGEAKIEGILKVAFPNSESIQVKDISGGCGDMYEVHIVSSDFKGKRVVQQHKLVNEALKTEVQKMHGLRIFTSVPSC</sequence>
<dbReference type="Pfam" id="PF01722">
    <property type="entry name" value="BolA"/>
    <property type="match status" value="1"/>
</dbReference>
<reference evidence="3" key="4">
    <citation type="submission" date="2025-09" db="UniProtKB">
        <authorList>
            <consortium name="Ensembl"/>
        </authorList>
    </citation>
    <scope>IDENTIFICATION</scope>
</reference>
<dbReference type="SUPFAM" id="SSF82657">
    <property type="entry name" value="BolA-like"/>
    <property type="match status" value="1"/>
</dbReference>
<dbReference type="PANTHER" id="PTHR46188">
    <property type="entry name" value="BOLA-LIKE PROTEIN 3"/>
    <property type="match status" value="1"/>
</dbReference>
<dbReference type="PIRSF" id="PIRSF003113">
    <property type="entry name" value="BolA"/>
    <property type="match status" value="1"/>
</dbReference>
<reference evidence="3" key="3">
    <citation type="submission" date="2025-08" db="UniProtKB">
        <authorList>
            <consortium name="Ensembl"/>
        </authorList>
    </citation>
    <scope>IDENTIFICATION</scope>
</reference>
<dbReference type="EMBL" id="EAAA01002419">
    <property type="status" value="NOT_ANNOTATED_CDS"/>
    <property type="molecule type" value="Genomic_DNA"/>
</dbReference>
<dbReference type="GeneTree" id="ENSGT00390000013048"/>
<dbReference type="Gene3D" id="3.30.300.90">
    <property type="entry name" value="BolA-like"/>
    <property type="match status" value="1"/>
</dbReference>
<reference evidence="4" key="1">
    <citation type="journal article" date="2002" name="Science">
        <title>The draft genome of Ciona intestinalis: insights into chordate and vertebrate origins.</title>
        <authorList>
            <person name="Dehal P."/>
            <person name="Satou Y."/>
            <person name="Campbell R.K."/>
            <person name="Chapman J."/>
            <person name="Degnan B."/>
            <person name="De Tomaso A."/>
            <person name="Davidson B."/>
            <person name="Di Gregorio A."/>
            <person name="Gelpke M."/>
            <person name="Goodstein D.M."/>
            <person name="Harafuji N."/>
            <person name="Hastings K.E."/>
            <person name="Ho I."/>
            <person name="Hotta K."/>
            <person name="Huang W."/>
            <person name="Kawashima T."/>
            <person name="Lemaire P."/>
            <person name="Martinez D."/>
            <person name="Meinertzhagen I.A."/>
            <person name="Necula S."/>
            <person name="Nonaka M."/>
            <person name="Putnam N."/>
            <person name="Rash S."/>
            <person name="Saiga H."/>
            <person name="Satake M."/>
            <person name="Terry A."/>
            <person name="Yamada L."/>
            <person name="Wang H.G."/>
            <person name="Awazu S."/>
            <person name="Azumi K."/>
            <person name="Boore J."/>
            <person name="Branno M."/>
            <person name="Chin-Bow S."/>
            <person name="DeSantis R."/>
            <person name="Doyle S."/>
            <person name="Francino P."/>
            <person name="Keys D.N."/>
            <person name="Haga S."/>
            <person name="Hayashi H."/>
            <person name="Hino K."/>
            <person name="Imai K.S."/>
            <person name="Inaba K."/>
            <person name="Kano S."/>
            <person name="Kobayashi K."/>
            <person name="Kobayashi M."/>
            <person name="Lee B.I."/>
            <person name="Makabe K.W."/>
            <person name="Manohar C."/>
            <person name="Matassi G."/>
            <person name="Medina M."/>
            <person name="Mochizuki Y."/>
            <person name="Mount S."/>
            <person name="Morishita T."/>
            <person name="Miura S."/>
            <person name="Nakayama A."/>
            <person name="Nishizaka S."/>
            <person name="Nomoto H."/>
            <person name="Ohta F."/>
            <person name="Oishi K."/>
            <person name="Rigoutsos I."/>
            <person name="Sano M."/>
            <person name="Sasaki A."/>
            <person name="Sasakura Y."/>
            <person name="Shoguchi E."/>
            <person name="Shin-i T."/>
            <person name="Spagnuolo A."/>
            <person name="Stainier D."/>
            <person name="Suzuki M.M."/>
            <person name="Tassy O."/>
            <person name="Takatori N."/>
            <person name="Tokuoka M."/>
            <person name="Yagi K."/>
            <person name="Yoshizaki F."/>
            <person name="Wada S."/>
            <person name="Zhang C."/>
            <person name="Hyatt P.D."/>
            <person name="Larimer F."/>
            <person name="Detter C."/>
            <person name="Doggett N."/>
            <person name="Glavina T."/>
            <person name="Hawkins T."/>
            <person name="Richardson P."/>
            <person name="Lucas S."/>
            <person name="Kohara Y."/>
            <person name="Levine M."/>
            <person name="Satoh N."/>
            <person name="Rokhsar D.S."/>
        </authorList>
    </citation>
    <scope>NUCLEOTIDE SEQUENCE [LARGE SCALE GENOMIC DNA]</scope>
</reference>
<evidence type="ECO:0000256" key="1">
    <source>
        <dbReference type="ARBA" id="ARBA00005578"/>
    </source>
</evidence>
<dbReference type="GO" id="GO:0051604">
    <property type="term" value="P:protein maturation"/>
    <property type="evidence" value="ECO:0000318"/>
    <property type="project" value="GO_Central"/>
</dbReference>
<proteinExistence type="inferred from homology"/>
<dbReference type="Ensembl" id="ENSCINT00000036802.1">
    <property type="protein sequence ID" value="ENSCINP00000034139.1"/>
    <property type="gene ID" value="ENSCING00000019352.1"/>
</dbReference>
<dbReference type="InterPro" id="IPR002634">
    <property type="entry name" value="BolA"/>
</dbReference>
<dbReference type="HOGENOM" id="CLU_109462_0_2_1"/>
<dbReference type="FunCoup" id="H2XWV5">
    <property type="interactions" value="24"/>
</dbReference>